<keyword evidence="2" id="KW-1185">Reference proteome</keyword>
<evidence type="ECO:0000313" key="2">
    <source>
        <dbReference type="Proteomes" id="UP000199031"/>
    </source>
</evidence>
<sequence>MAFLYGVQIFLLLAFMHQTDRVLQKYKFPVVLRMALPEDGPDTSYFGRRFSGEGFLNEAKRQRKKITTIYLTGIPAEDIKRFDLVKYESRKIEYTHDTMNIIKVHFNENCTYGQFVNLVNIMVEDKHKRYMYYKDDFYIIKNPIIETVSNNVKMLYL</sequence>
<name>A0A1I5WJY0_9BACT</name>
<reference evidence="1 2" key="1">
    <citation type="submission" date="2016-10" db="EMBL/GenBank/DDBJ databases">
        <authorList>
            <person name="de Groot N.N."/>
        </authorList>
    </citation>
    <scope>NUCLEOTIDE SEQUENCE [LARGE SCALE GENOMIC DNA]</scope>
    <source>
        <strain evidence="1 2">DSM 28286</strain>
    </source>
</reference>
<gene>
    <name evidence="1" type="ORF">SAMN05444277_106234</name>
</gene>
<organism evidence="1 2">
    <name type="scientific">Parafilimonas terrae</name>
    <dbReference type="NCBI Taxonomy" id="1465490"/>
    <lineage>
        <taxon>Bacteria</taxon>
        <taxon>Pseudomonadati</taxon>
        <taxon>Bacteroidota</taxon>
        <taxon>Chitinophagia</taxon>
        <taxon>Chitinophagales</taxon>
        <taxon>Chitinophagaceae</taxon>
        <taxon>Parafilimonas</taxon>
    </lineage>
</organism>
<dbReference type="AlphaFoldDB" id="A0A1I5WJY0"/>
<evidence type="ECO:0000313" key="1">
    <source>
        <dbReference type="EMBL" id="SFQ19868.1"/>
    </source>
</evidence>
<accession>A0A1I5WJY0</accession>
<proteinExistence type="predicted"/>
<dbReference type="EMBL" id="FOXQ01000006">
    <property type="protein sequence ID" value="SFQ19868.1"/>
    <property type="molecule type" value="Genomic_DNA"/>
</dbReference>
<protein>
    <submittedName>
        <fullName evidence="1">Uncharacterized protein</fullName>
    </submittedName>
</protein>
<dbReference type="Proteomes" id="UP000199031">
    <property type="component" value="Unassembled WGS sequence"/>
</dbReference>